<keyword evidence="2" id="KW-1185">Reference proteome</keyword>
<sequence>MEPLSSKGLCEVTQKNGLHDRWDSRLVSTPGQPEVQHENFCLIKGCYIFNSQFVTPHLSGPKGFHL</sequence>
<evidence type="ECO:0000313" key="2">
    <source>
        <dbReference type="Proteomes" id="UP001165960"/>
    </source>
</evidence>
<protein>
    <submittedName>
        <fullName evidence="1">Uncharacterized protein</fullName>
    </submittedName>
</protein>
<reference evidence="1" key="1">
    <citation type="submission" date="2022-04" db="EMBL/GenBank/DDBJ databases">
        <title>Genome of the entomopathogenic fungus Entomophthora muscae.</title>
        <authorList>
            <person name="Elya C."/>
            <person name="Lovett B.R."/>
            <person name="Lee E."/>
            <person name="Macias A.M."/>
            <person name="Hajek A.E."/>
            <person name="De Bivort B.L."/>
            <person name="Kasson M.T."/>
            <person name="De Fine Licht H.H."/>
            <person name="Stajich J.E."/>
        </authorList>
    </citation>
    <scope>NUCLEOTIDE SEQUENCE</scope>
    <source>
        <strain evidence="1">Berkeley</strain>
    </source>
</reference>
<dbReference type="Proteomes" id="UP001165960">
    <property type="component" value="Unassembled WGS sequence"/>
</dbReference>
<comment type="caution">
    <text evidence="1">The sequence shown here is derived from an EMBL/GenBank/DDBJ whole genome shotgun (WGS) entry which is preliminary data.</text>
</comment>
<name>A0ACC2TN27_9FUNG</name>
<gene>
    <name evidence="1" type="ORF">DSO57_1031224</name>
</gene>
<dbReference type="EMBL" id="QTSX02002352">
    <property type="protein sequence ID" value="KAJ9075897.1"/>
    <property type="molecule type" value="Genomic_DNA"/>
</dbReference>
<organism evidence="1 2">
    <name type="scientific">Entomophthora muscae</name>
    <dbReference type="NCBI Taxonomy" id="34485"/>
    <lineage>
        <taxon>Eukaryota</taxon>
        <taxon>Fungi</taxon>
        <taxon>Fungi incertae sedis</taxon>
        <taxon>Zoopagomycota</taxon>
        <taxon>Entomophthoromycotina</taxon>
        <taxon>Entomophthoromycetes</taxon>
        <taxon>Entomophthorales</taxon>
        <taxon>Entomophthoraceae</taxon>
        <taxon>Entomophthora</taxon>
    </lineage>
</organism>
<evidence type="ECO:0000313" key="1">
    <source>
        <dbReference type="EMBL" id="KAJ9075897.1"/>
    </source>
</evidence>
<proteinExistence type="predicted"/>
<accession>A0ACC2TN27</accession>